<organism evidence="1 2">
    <name type="scientific">Candidatus Woesebacteria bacterium GW2011_GWA1_37_8</name>
    <dbReference type="NCBI Taxonomy" id="1618546"/>
    <lineage>
        <taxon>Bacteria</taxon>
        <taxon>Candidatus Woeseibacteriota</taxon>
    </lineage>
</organism>
<accession>A0A0G0KYT3</accession>
<evidence type="ECO:0000313" key="1">
    <source>
        <dbReference type="EMBL" id="KKQ45641.1"/>
    </source>
</evidence>
<reference evidence="1 2" key="1">
    <citation type="journal article" date="2015" name="Nature">
        <title>rRNA introns, odd ribosomes, and small enigmatic genomes across a large radiation of phyla.</title>
        <authorList>
            <person name="Brown C.T."/>
            <person name="Hug L.A."/>
            <person name="Thomas B.C."/>
            <person name="Sharon I."/>
            <person name="Castelle C.J."/>
            <person name="Singh A."/>
            <person name="Wilkins M.J."/>
            <person name="Williams K.H."/>
            <person name="Banfield J.F."/>
        </authorList>
    </citation>
    <scope>NUCLEOTIDE SEQUENCE [LARGE SCALE GENOMIC DNA]</scope>
</reference>
<evidence type="ECO:0000313" key="2">
    <source>
        <dbReference type="Proteomes" id="UP000034603"/>
    </source>
</evidence>
<evidence type="ECO:0008006" key="3">
    <source>
        <dbReference type="Google" id="ProtNLM"/>
    </source>
</evidence>
<comment type="caution">
    <text evidence="1">The sequence shown here is derived from an EMBL/GenBank/DDBJ whole genome shotgun (WGS) entry which is preliminary data.</text>
</comment>
<proteinExistence type="predicted"/>
<gene>
    <name evidence="1" type="ORF">US62_C0011G0005</name>
</gene>
<dbReference type="SUPFAM" id="SSF49478">
    <property type="entry name" value="Cna protein B-type domain"/>
    <property type="match status" value="1"/>
</dbReference>
<protein>
    <recommendedName>
        <fullName evidence="3">Carboxypeptidase regulatory-like domain-containing protein</fullName>
    </recommendedName>
</protein>
<dbReference type="EMBL" id="LBTR01000011">
    <property type="protein sequence ID" value="KKQ45641.1"/>
    <property type="molecule type" value="Genomic_DNA"/>
</dbReference>
<dbReference type="Proteomes" id="UP000034603">
    <property type="component" value="Unassembled WGS sequence"/>
</dbReference>
<dbReference type="Gene3D" id="2.60.40.10">
    <property type="entry name" value="Immunoglobulins"/>
    <property type="match status" value="1"/>
</dbReference>
<name>A0A0G0KYT3_9BACT</name>
<sequence>MSNKLFISTVSGIYFFALAVSGFAKIDSVKAQSIPLTYVLSGTIRVLSSPLSNVKVILYKGKFGNRRITDTKTDVNGQYTFSVSEADNYMIKPAGSYKFKPEYISIFVNGSKQNLDFSATYFLPKLINR</sequence>
<dbReference type="AlphaFoldDB" id="A0A0G0KYT3"/>
<dbReference type="InterPro" id="IPR013783">
    <property type="entry name" value="Ig-like_fold"/>
</dbReference>